<dbReference type="AlphaFoldDB" id="I1IVZ8"/>
<dbReference type="InterPro" id="IPR050905">
    <property type="entry name" value="Plant_NBS-LRR"/>
</dbReference>
<dbReference type="EMBL" id="CM000884">
    <property type="protein sequence ID" value="KQJ81709.1"/>
    <property type="molecule type" value="Genomic_DNA"/>
</dbReference>
<evidence type="ECO:0000313" key="4">
    <source>
        <dbReference type="Proteomes" id="UP000008810"/>
    </source>
</evidence>
<dbReference type="HOGENOM" id="CLU_007112_0_0_1"/>
<dbReference type="eggNOG" id="KOG4658">
    <property type="taxonomic scope" value="Eukaryota"/>
</dbReference>
<protein>
    <recommendedName>
        <fullName evidence="1">Disease resistance protein At4g27190-like leucine-rich repeats domain-containing protein</fullName>
    </recommendedName>
</protein>
<sequence length="1025" mass="116781">MAPQEIEIQARNIDAAAGEIIDVLEDTNQGNMIYFRGWGGLGASAVLNLVAQRLKSSKRPNKFDKIIHVDCSVWKSMRALQKTIAEELQLPHSVMAIFDQCNEDDDFNGTDQGSRGVISHIRREIFRKLVNNTFVVVFHNGSRRYIDLYECGVPVISLMSNKVLWTWHGRFRLGLELEDGEQEKMKMQTDVDLRTSLGSEFTDKELRRGLMREEAEEVAKCTGIVDPDYMDQNVVKQCFWYAFVVKGLASFSGIDLGTHVSSYWICDGILQGQGDTSAWEIGDRLHRNMLLVTWDEIIDNLTDELYPDTADFEDKRWEFTTHKELLQDHARVLPPEATSFFLYAEESPINTVPVLLPVSLFQHSQSSKLRVLHLSCCSFSFTSPPFLGCSQLRLLHLDHCTDMTVQEHPSNENILCFHKLWVLSLTHTEWYWLLSEKMKRSMVDLRELNVEGVKYGSVSDLCRGSLSLVMLRVTEDQDTTNQEPPNMSNANNVVTSNLDNEVLSPSLESFSFIQKAQTAAKISSISFRGCSRLKNILLRGYLGSLEELDLSGTTVKTLDLREVEAPNLKRLILLGCEKLCAILWPPENKKTRVLKVLHINTIQSASPSEPNREESTKEASAVTRSLSIHNVATTQQGIGQTAPFDFNWYISVRDVRLLRSIVPLENYVRPVFVYMEMDSPPTSSISGGGSKVAQGIGSLKQPDKYLYASDAIFRGHLEAGAGNEGAISWMWACPTSPTPTGQDWYVHMQDEVEMKSRLLQQPGPGSTEETISSTALIPAFICDSARMMHVYDSFAITCIPCKHSSDWRWLKWCRVERCPKLHVVFPTPQKSYNVNIYIRLELFWASQLPMACYIWNWNTTTQPGWRSFQNLVFLHLDNCPRLIHVLPLSKYMATLPNLETLEIVCCGDLREVFPLDPKRQGKRKIIEFPKLRRIHMYELPKLQHICGSRMSAPNLETIVVRGCWSLRRLPAVSGNTAKRPKVDCEKDWWDNLDWEGMEANQDHSLYELTHSKYYKAQLSRGALLR</sequence>
<dbReference type="GeneID" id="100840995"/>
<dbReference type="OrthoDB" id="695871at2759"/>
<organism evidence="2">
    <name type="scientific">Brachypodium distachyon</name>
    <name type="common">Purple false brome</name>
    <name type="synonym">Trachynia distachya</name>
    <dbReference type="NCBI Taxonomy" id="15368"/>
    <lineage>
        <taxon>Eukaryota</taxon>
        <taxon>Viridiplantae</taxon>
        <taxon>Streptophyta</taxon>
        <taxon>Embryophyta</taxon>
        <taxon>Tracheophyta</taxon>
        <taxon>Spermatophyta</taxon>
        <taxon>Magnoliopsida</taxon>
        <taxon>Liliopsida</taxon>
        <taxon>Poales</taxon>
        <taxon>Poaceae</taxon>
        <taxon>BOP clade</taxon>
        <taxon>Pooideae</taxon>
        <taxon>Stipodae</taxon>
        <taxon>Brachypodieae</taxon>
        <taxon>Brachypodium</taxon>
    </lineage>
</organism>
<dbReference type="Proteomes" id="UP000008810">
    <property type="component" value="Chromosome 5"/>
</dbReference>
<dbReference type="OMA" id="DCSAWKS"/>
<dbReference type="SUPFAM" id="SSF52058">
    <property type="entry name" value="L domain-like"/>
    <property type="match status" value="1"/>
</dbReference>
<dbReference type="InterPro" id="IPR057135">
    <property type="entry name" value="At4g27190-like_LRR"/>
</dbReference>
<reference evidence="3" key="3">
    <citation type="submission" date="2018-08" db="UniProtKB">
        <authorList>
            <consortium name="EnsemblPlants"/>
        </authorList>
    </citation>
    <scope>IDENTIFICATION</scope>
    <source>
        <strain evidence="3">cv. Bd21</strain>
    </source>
</reference>
<dbReference type="InterPro" id="IPR032675">
    <property type="entry name" value="LRR_dom_sf"/>
</dbReference>
<dbReference type="RefSeq" id="XP_014750998.1">
    <property type="nucleotide sequence ID" value="XM_014895512.2"/>
</dbReference>
<evidence type="ECO:0000313" key="2">
    <source>
        <dbReference type="EMBL" id="KQJ81709.1"/>
    </source>
</evidence>
<evidence type="ECO:0000259" key="1">
    <source>
        <dbReference type="Pfam" id="PF23247"/>
    </source>
</evidence>
<dbReference type="Pfam" id="PF23247">
    <property type="entry name" value="LRR_RPS2"/>
    <property type="match status" value="1"/>
</dbReference>
<proteinExistence type="predicted"/>
<name>I1IVZ8_BRADI</name>
<dbReference type="Gene3D" id="3.80.10.10">
    <property type="entry name" value="Ribonuclease Inhibitor"/>
    <property type="match status" value="2"/>
</dbReference>
<gene>
    <name evidence="3" type="primary">LOC100840995</name>
    <name evidence="2" type="ORF">BRADI_5g02430v3</name>
</gene>
<evidence type="ECO:0000313" key="3">
    <source>
        <dbReference type="EnsemblPlants" id="KQJ81709"/>
    </source>
</evidence>
<keyword evidence="4" id="KW-1185">Reference proteome</keyword>
<reference evidence="2" key="2">
    <citation type="submission" date="2017-06" db="EMBL/GenBank/DDBJ databases">
        <title>WGS assembly of Brachypodium distachyon.</title>
        <authorList>
            <consortium name="The International Brachypodium Initiative"/>
            <person name="Lucas S."/>
            <person name="Harmon-Smith M."/>
            <person name="Lail K."/>
            <person name="Tice H."/>
            <person name="Grimwood J."/>
            <person name="Bruce D."/>
            <person name="Barry K."/>
            <person name="Shu S."/>
            <person name="Lindquist E."/>
            <person name="Wang M."/>
            <person name="Pitluck S."/>
            <person name="Vogel J.P."/>
            <person name="Garvin D.F."/>
            <person name="Mockler T.C."/>
            <person name="Schmutz J."/>
            <person name="Rokhsar D."/>
            <person name="Bevan M.W."/>
        </authorList>
    </citation>
    <scope>NUCLEOTIDE SEQUENCE</scope>
    <source>
        <strain evidence="2">Bd21</strain>
    </source>
</reference>
<dbReference type="PANTHER" id="PTHR33463:SF90">
    <property type="entry name" value="NB-ARC DOMAIN-CONTAINING PROTEIN"/>
    <property type="match status" value="1"/>
</dbReference>
<dbReference type="EnsemblPlants" id="KQJ81709">
    <property type="protein sequence ID" value="KQJ81709"/>
    <property type="gene ID" value="BRADI_5g02430v3"/>
</dbReference>
<dbReference type="KEGG" id="bdi:100840995"/>
<feature type="domain" description="Disease resistance protein At4g27190-like leucine-rich repeats" evidence="1">
    <location>
        <begin position="857"/>
        <end position="969"/>
    </location>
</feature>
<dbReference type="Gramene" id="KQJ81709">
    <property type="protein sequence ID" value="KQJ81709"/>
    <property type="gene ID" value="BRADI_5g02430v3"/>
</dbReference>
<accession>I1IVZ8</accession>
<dbReference type="PANTHER" id="PTHR33463">
    <property type="entry name" value="NB-ARC DOMAIN-CONTAINING PROTEIN-RELATED"/>
    <property type="match status" value="1"/>
</dbReference>
<reference evidence="2 3" key="1">
    <citation type="journal article" date="2010" name="Nature">
        <title>Genome sequencing and analysis of the model grass Brachypodium distachyon.</title>
        <authorList>
            <consortium name="International Brachypodium Initiative"/>
        </authorList>
    </citation>
    <scope>NUCLEOTIDE SEQUENCE [LARGE SCALE GENOMIC DNA]</scope>
    <source>
        <strain evidence="2">Bd21</strain>
        <strain evidence="3">cv. Bd21</strain>
    </source>
</reference>